<sequence>MPQTSKSRNNPAADSSGLVQAEALACREESGAARGDGGGEDNVGDIEIIKSPSDPKQYRYIVLDNGLQALLISDYSGPVTSEDDDLDEEEEEDDEEEEEEDKDESGGETGDENDEDEGSEDEGSEVEEDVKKKKGNAEKQSAAALCVGVGSFSDPSDLPGLAHFLEHMVFMGSEKYPSENGFDAFLKKHGGSDNASTDCERTVFQFDVQRKSFKEALDRWAQFFICPLMIRDAIDREVEAVDSEYQLAKPSDSHRKEMLFGSLAKPGHPMGKFCWGNAETLKQEPKKKKINVYKQLRAFWKKHYSAHYMTLAVQSKEKLDTLEEWVREIFSKVPNNGLPKPDFSALLDPFDTPAFCKLYRVVPVRKVHALNITWALPPQEKYYRVKPLHYISWLVGHEGTGSILSVLRKKCWALALFGGNSETGFDQNTTYSIFSISITLTDEGFQNVYE</sequence>
<reference evidence="11 12" key="1">
    <citation type="submission" date="2021-06" db="EMBL/GenBank/DDBJ databases">
        <authorList>
            <person name="Palmer J.M."/>
        </authorList>
    </citation>
    <scope>NUCLEOTIDE SEQUENCE [LARGE SCALE GENOMIC DNA]</scope>
    <source>
        <strain evidence="11 12">CL_MEX2019</strain>
        <tissue evidence="11">Muscle</tissue>
    </source>
</reference>
<feature type="compositionally biased region" description="Acidic residues" evidence="8">
    <location>
        <begin position="81"/>
        <end position="103"/>
    </location>
</feature>
<accession>A0ABU7ESF0</accession>
<name>A0ABU7ESF0_9TELE</name>
<evidence type="ECO:0000256" key="7">
    <source>
        <dbReference type="RuleBase" id="RU004447"/>
    </source>
</evidence>
<evidence type="ECO:0000256" key="5">
    <source>
        <dbReference type="ARBA" id="ARBA00022833"/>
    </source>
</evidence>
<dbReference type="PANTHER" id="PTHR43690">
    <property type="entry name" value="NARDILYSIN"/>
    <property type="match status" value="1"/>
</dbReference>
<feature type="domain" description="Peptidase M16 N-terminal" evidence="9">
    <location>
        <begin position="137"/>
        <end position="266"/>
    </location>
</feature>
<comment type="similarity">
    <text evidence="1 7">Belongs to the peptidase M16 family.</text>
</comment>
<evidence type="ECO:0000259" key="9">
    <source>
        <dbReference type="Pfam" id="PF00675"/>
    </source>
</evidence>
<evidence type="ECO:0000256" key="4">
    <source>
        <dbReference type="ARBA" id="ARBA00022801"/>
    </source>
</evidence>
<evidence type="ECO:0008006" key="13">
    <source>
        <dbReference type="Google" id="ProtNLM"/>
    </source>
</evidence>
<dbReference type="InterPro" id="IPR011249">
    <property type="entry name" value="Metalloenz_LuxS/M16"/>
</dbReference>
<evidence type="ECO:0000256" key="2">
    <source>
        <dbReference type="ARBA" id="ARBA00022670"/>
    </source>
</evidence>
<dbReference type="InterPro" id="IPR001431">
    <property type="entry name" value="Pept_M16_Zn_BS"/>
</dbReference>
<evidence type="ECO:0000256" key="8">
    <source>
        <dbReference type="SAM" id="MobiDB-lite"/>
    </source>
</evidence>
<dbReference type="SUPFAM" id="SSF63411">
    <property type="entry name" value="LuxS/MPP-like metallohydrolase"/>
    <property type="match status" value="2"/>
</dbReference>
<keyword evidence="3" id="KW-0479">Metal-binding</keyword>
<keyword evidence="4" id="KW-0378">Hydrolase</keyword>
<dbReference type="InterPro" id="IPR011765">
    <property type="entry name" value="Pept_M16_N"/>
</dbReference>
<proteinExistence type="inferred from homology"/>
<gene>
    <name evidence="11" type="ORF">CHARACLAT_008341</name>
</gene>
<evidence type="ECO:0000259" key="10">
    <source>
        <dbReference type="Pfam" id="PF05193"/>
    </source>
</evidence>
<dbReference type="Proteomes" id="UP001352852">
    <property type="component" value="Unassembled WGS sequence"/>
</dbReference>
<dbReference type="PROSITE" id="PS00143">
    <property type="entry name" value="INSULINASE"/>
    <property type="match status" value="1"/>
</dbReference>
<feature type="region of interest" description="Disordered" evidence="8">
    <location>
        <begin position="1"/>
        <end position="56"/>
    </location>
</feature>
<feature type="region of interest" description="Disordered" evidence="8">
    <location>
        <begin position="74"/>
        <end position="137"/>
    </location>
</feature>
<keyword evidence="6" id="KW-0482">Metalloprotease</keyword>
<evidence type="ECO:0000256" key="6">
    <source>
        <dbReference type="ARBA" id="ARBA00023049"/>
    </source>
</evidence>
<organism evidence="11 12">
    <name type="scientific">Characodon lateralis</name>
    <dbReference type="NCBI Taxonomy" id="208331"/>
    <lineage>
        <taxon>Eukaryota</taxon>
        <taxon>Metazoa</taxon>
        <taxon>Chordata</taxon>
        <taxon>Craniata</taxon>
        <taxon>Vertebrata</taxon>
        <taxon>Euteleostomi</taxon>
        <taxon>Actinopterygii</taxon>
        <taxon>Neopterygii</taxon>
        <taxon>Teleostei</taxon>
        <taxon>Neoteleostei</taxon>
        <taxon>Acanthomorphata</taxon>
        <taxon>Ovalentaria</taxon>
        <taxon>Atherinomorphae</taxon>
        <taxon>Cyprinodontiformes</taxon>
        <taxon>Goodeidae</taxon>
        <taxon>Characodon</taxon>
    </lineage>
</organism>
<comment type="caution">
    <text evidence="11">The sequence shown here is derived from an EMBL/GenBank/DDBJ whole genome shotgun (WGS) entry which is preliminary data.</text>
</comment>
<feature type="non-terminal residue" evidence="11">
    <location>
        <position position="450"/>
    </location>
</feature>
<keyword evidence="2" id="KW-0645">Protease</keyword>
<evidence type="ECO:0000313" key="11">
    <source>
        <dbReference type="EMBL" id="MED6289976.1"/>
    </source>
</evidence>
<dbReference type="InterPro" id="IPR007863">
    <property type="entry name" value="Peptidase_M16_C"/>
</dbReference>
<dbReference type="EMBL" id="JAHUTJ010066061">
    <property type="protein sequence ID" value="MED6289976.1"/>
    <property type="molecule type" value="Genomic_DNA"/>
</dbReference>
<dbReference type="Gene3D" id="3.30.830.10">
    <property type="entry name" value="Metalloenzyme, LuxS/M16 peptidase-like"/>
    <property type="match status" value="2"/>
</dbReference>
<feature type="compositionally biased region" description="Acidic residues" evidence="8">
    <location>
        <begin position="109"/>
        <end position="128"/>
    </location>
</feature>
<evidence type="ECO:0000256" key="1">
    <source>
        <dbReference type="ARBA" id="ARBA00007261"/>
    </source>
</evidence>
<dbReference type="Pfam" id="PF00675">
    <property type="entry name" value="Peptidase_M16"/>
    <property type="match status" value="1"/>
</dbReference>
<feature type="compositionally biased region" description="Polar residues" evidence="8">
    <location>
        <begin position="1"/>
        <end position="13"/>
    </location>
</feature>
<keyword evidence="5" id="KW-0862">Zinc</keyword>
<dbReference type="Pfam" id="PF05193">
    <property type="entry name" value="Peptidase_M16_C"/>
    <property type="match status" value="1"/>
</dbReference>
<feature type="domain" description="Peptidase M16 C-terminal" evidence="10">
    <location>
        <begin position="293"/>
        <end position="449"/>
    </location>
</feature>
<keyword evidence="12" id="KW-1185">Reference proteome</keyword>
<evidence type="ECO:0000256" key="3">
    <source>
        <dbReference type="ARBA" id="ARBA00022723"/>
    </source>
</evidence>
<dbReference type="InterPro" id="IPR050626">
    <property type="entry name" value="Peptidase_M16"/>
</dbReference>
<dbReference type="PANTHER" id="PTHR43690:SF18">
    <property type="entry name" value="INSULIN-DEGRADING ENZYME-RELATED"/>
    <property type="match status" value="1"/>
</dbReference>
<protein>
    <recommendedName>
        <fullName evidence="13">Nardilysin</fullName>
    </recommendedName>
</protein>
<evidence type="ECO:0000313" key="12">
    <source>
        <dbReference type="Proteomes" id="UP001352852"/>
    </source>
</evidence>